<organism evidence="2 3">
    <name type="scientific">Pelolinea submarina</name>
    <dbReference type="NCBI Taxonomy" id="913107"/>
    <lineage>
        <taxon>Bacteria</taxon>
        <taxon>Bacillati</taxon>
        <taxon>Chloroflexota</taxon>
        <taxon>Anaerolineae</taxon>
        <taxon>Anaerolineales</taxon>
        <taxon>Anaerolineaceae</taxon>
        <taxon>Pelolinea</taxon>
    </lineage>
</organism>
<accession>A0A3E0AI85</accession>
<keyword evidence="1" id="KW-0812">Transmembrane</keyword>
<evidence type="ECO:0000313" key="3">
    <source>
        <dbReference type="Proteomes" id="UP000256388"/>
    </source>
</evidence>
<keyword evidence="3" id="KW-1185">Reference proteome</keyword>
<proteinExistence type="predicted"/>
<comment type="caution">
    <text evidence="2">The sequence shown here is derived from an EMBL/GenBank/DDBJ whole genome shotgun (WGS) entry which is preliminary data.</text>
</comment>
<sequence>MIKKFWRDCKGYVMPYTVMLITLVAMPMLVLSSEIVRAMYVGVHIQTAVDAACTAAVQAVDVSYFIDYGVVRIDSSNATAYALREFNSTVAQSNIEKYSPALTAVSVVSDHIVECHASAQMIWTLPGVAPLTFNVLSAAEAEARR</sequence>
<protein>
    <recommendedName>
        <fullName evidence="4">Flp pilus-assembly TadE/G-like protein</fullName>
    </recommendedName>
</protein>
<dbReference type="Proteomes" id="UP000256388">
    <property type="component" value="Unassembled WGS sequence"/>
</dbReference>
<evidence type="ECO:0008006" key="4">
    <source>
        <dbReference type="Google" id="ProtNLM"/>
    </source>
</evidence>
<keyword evidence="1" id="KW-1133">Transmembrane helix</keyword>
<feature type="transmembrane region" description="Helical" evidence="1">
    <location>
        <begin position="12"/>
        <end position="31"/>
    </location>
</feature>
<dbReference type="AlphaFoldDB" id="A0A3E0AI85"/>
<reference evidence="2 3" key="1">
    <citation type="submission" date="2018-08" db="EMBL/GenBank/DDBJ databases">
        <title>Genomic Encyclopedia of Type Strains, Phase IV (KMG-IV): sequencing the most valuable type-strain genomes for metagenomic binning, comparative biology and taxonomic classification.</title>
        <authorList>
            <person name="Goeker M."/>
        </authorList>
    </citation>
    <scope>NUCLEOTIDE SEQUENCE [LARGE SCALE GENOMIC DNA]</scope>
    <source>
        <strain evidence="2 3">DSM 23923</strain>
    </source>
</reference>
<dbReference type="EMBL" id="QUMS01000001">
    <property type="protein sequence ID" value="REG11369.1"/>
    <property type="molecule type" value="Genomic_DNA"/>
</dbReference>
<name>A0A3E0AI85_9CHLR</name>
<evidence type="ECO:0000313" key="2">
    <source>
        <dbReference type="EMBL" id="REG11369.1"/>
    </source>
</evidence>
<gene>
    <name evidence="2" type="ORF">DFR64_1247</name>
</gene>
<evidence type="ECO:0000256" key="1">
    <source>
        <dbReference type="SAM" id="Phobius"/>
    </source>
</evidence>
<keyword evidence="1" id="KW-0472">Membrane</keyword>